<dbReference type="InterPro" id="IPR041657">
    <property type="entry name" value="HTH_17"/>
</dbReference>
<dbReference type="EMBL" id="LNDJ01000103">
    <property type="protein sequence ID" value="KRU21612.1"/>
    <property type="molecule type" value="Genomic_DNA"/>
</dbReference>
<dbReference type="AlphaFoldDB" id="A0A0T6DNR6"/>
<dbReference type="Pfam" id="PF12728">
    <property type="entry name" value="HTH_17"/>
    <property type="match status" value="1"/>
</dbReference>
<name>A0A0T6DNR6_9GAMM</name>
<dbReference type="RefSeq" id="WP_058025582.1">
    <property type="nucleotide sequence ID" value="NZ_LNDJ01000103.1"/>
</dbReference>
<proteinExistence type="predicted"/>
<feature type="domain" description="Helix-turn-helix" evidence="1">
    <location>
        <begin position="20"/>
        <end position="69"/>
    </location>
</feature>
<gene>
    <name evidence="2" type="ORF">AS194_11645</name>
</gene>
<evidence type="ECO:0000313" key="2">
    <source>
        <dbReference type="EMBL" id="KRU21612.1"/>
    </source>
</evidence>
<evidence type="ECO:0000259" key="1">
    <source>
        <dbReference type="Pfam" id="PF12728"/>
    </source>
</evidence>
<sequence>MTPATHSKPTPPAIHPDGQMRIKQAAAILGIHHQTLRRWWKAGKFIKPSNVNGILLFKNSDILAFIDSQHANSEV</sequence>
<comment type="caution">
    <text evidence="2">The sequence shown here is derived from an EMBL/GenBank/DDBJ whole genome shotgun (WGS) entry which is preliminary data.</text>
</comment>
<reference evidence="2 3" key="1">
    <citation type="submission" date="2015-11" db="EMBL/GenBank/DDBJ databases">
        <title>Permanent draft genome of Psychrobacter piscatorii LQ58.</title>
        <authorList>
            <person name="Zhou M."/>
            <person name="Dong B."/>
            <person name="Liu Q."/>
        </authorList>
    </citation>
    <scope>NUCLEOTIDE SEQUENCE [LARGE SCALE GENOMIC DNA]</scope>
    <source>
        <strain evidence="2 3">LQ58</strain>
    </source>
</reference>
<dbReference type="Proteomes" id="UP000051202">
    <property type="component" value="Unassembled WGS sequence"/>
</dbReference>
<keyword evidence="3" id="KW-1185">Reference proteome</keyword>
<dbReference type="Gene3D" id="1.10.1660.10">
    <property type="match status" value="1"/>
</dbReference>
<dbReference type="InterPro" id="IPR009061">
    <property type="entry name" value="DNA-bd_dom_put_sf"/>
</dbReference>
<accession>A0A0T6DNR6</accession>
<protein>
    <recommendedName>
        <fullName evidence="1">Helix-turn-helix domain-containing protein</fullName>
    </recommendedName>
</protein>
<organism evidence="2 3">
    <name type="scientific">Psychrobacter piscatorii</name>
    <dbReference type="NCBI Taxonomy" id="554343"/>
    <lineage>
        <taxon>Bacteria</taxon>
        <taxon>Pseudomonadati</taxon>
        <taxon>Pseudomonadota</taxon>
        <taxon>Gammaproteobacteria</taxon>
        <taxon>Moraxellales</taxon>
        <taxon>Moraxellaceae</taxon>
        <taxon>Psychrobacter</taxon>
    </lineage>
</organism>
<evidence type="ECO:0000313" key="3">
    <source>
        <dbReference type="Proteomes" id="UP000051202"/>
    </source>
</evidence>
<dbReference type="STRING" id="554343.AS194_11645"/>
<dbReference type="SUPFAM" id="SSF46955">
    <property type="entry name" value="Putative DNA-binding domain"/>
    <property type="match status" value="1"/>
</dbReference>